<reference evidence="1 2" key="1">
    <citation type="journal article" date="2013" name="Genome Announc.">
        <title>Draft Genome Sequence of Rhodococcus opacus Strain M213 Shows a Diverse Catabolic Potential.</title>
        <authorList>
            <person name="Pathak A."/>
            <person name="Green S.J."/>
            <person name="Ogram A."/>
            <person name="Chauhan A."/>
        </authorList>
    </citation>
    <scope>NUCLEOTIDE SEQUENCE [LARGE SCALE GENOMIC DNA]</scope>
    <source>
        <strain evidence="1 2">M213</strain>
    </source>
</reference>
<proteinExistence type="predicted"/>
<dbReference type="Proteomes" id="UP000005951">
    <property type="component" value="Unassembled WGS sequence"/>
</dbReference>
<feature type="non-terminal residue" evidence="1">
    <location>
        <position position="1"/>
    </location>
</feature>
<comment type="caution">
    <text evidence="1">The sequence shown here is derived from an EMBL/GenBank/DDBJ whole genome shotgun (WGS) entry which is preliminary data.</text>
</comment>
<dbReference type="RefSeq" id="WP_005264092.1">
    <property type="nucleotide sequence ID" value="NZ_AJYC02000151.1"/>
</dbReference>
<evidence type="ECO:0000313" key="2">
    <source>
        <dbReference type="Proteomes" id="UP000005951"/>
    </source>
</evidence>
<dbReference type="EMBL" id="AJYC02000151">
    <property type="protein sequence ID" value="EKT77454.1"/>
    <property type="molecule type" value="Genomic_DNA"/>
</dbReference>
<protein>
    <submittedName>
        <fullName evidence="1">Integrase catalytic region</fullName>
    </submittedName>
</protein>
<dbReference type="AlphaFoldDB" id="K8X7B7"/>
<sequence length="49" mass="5998">RRRWSSREELRLAIVGWIEKTYHRRRRQRGLGRLTPVEYETLHQTAHAA</sequence>
<organism evidence="1 2">
    <name type="scientific">Rhodococcus opacus M213</name>
    <dbReference type="NCBI Taxonomy" id="1129896"/>
    <lineage>
        <taxon>Bacteria</taxon>
        <taxon>Bacillati</taxon>
        <taxon>Actinomycetota</taxon>
        <taxon>Actinomycetes</taxon>
        <taxon>Mycobacteriales</taxon>
        <taxon>Nocardiaceae</taxon>
        <taxon>Rhodococcus</taxon>
    </lineage>
</organism>
<name>K8X7B7_RHOOP</name>
<gene>
    <name evidence="1" type="ORF">WSS_A37457</name>
</gene>
<dbReference type="GO" id="GO:0015074">
    <property type="term" value="P:DNA integration"/>
    <property type="evidence" value="ECO:0007669"/>
    <property type="project" value="InterPro"/>
</dbReference>
<evidence type="ECO:0000313" key="1">
    <source>
        <dbReference type="EMBL" id="EKT77454.1"/>
    </source>
</evidence>
<accession>K8X7B7</accession>